<reference evidence="12" key="3">
    <citation type="journal article" date="2004" name="Development">
        <title>Gene expression profiles of transcription factors and signaling molecules in the ascidian embryo: towards a comprehensive understanding of gene networks.</title>
        <authorList>
            <person name="Imai K.S."/>
            <person name="Hino K."/>
            <person name="Yagi K."/>
            <person name="Satoh N."/>
            <person name="Satou Y."/>
        </authorList>
    </citation>
    <scope>NUCLEOTIDE SEQUENCE</scope>
</reference>
<keyword evidence="2 10" id="KW-0732">Signal</keyword>
<feature type="region of interest" description="Disordered" evidence="8">
    <location>
        <begin position="316"/>
        <end position="359"/>
    </location>
</feature>
<organism evidence="12">
    <name type="scientific">Ciona intestinalis</name>
    <name type="common">Transparent sea squirt</name>
    <name type="synonym">Ascidia intestinalis</name>
    <dbReference type="NCBI Taxonomy" id="7719"/>
    <lineage>
        <taxon>Eukaryota</taxon>
        <taxon>Metazoa</taxon>
        <taxon>Chordata</taxon>
        <taxon>Tunicata</taxon>
        <taxon>Ascidiacea</taxon>
        <taxon>Phlebobranchia</taxon>
        <taxon>Cionidae</taxon>
        <taxon>Ciona</taxon>
    </lineage>
</organism>
<dbReference type="RefSeq" id="NP_001071695.1">
    <property type="nucleotide sequence ID" value="NM_001078227.1"/>
</dbReference>
<keyword evidence="9" id="KW-0812">Transmembrane</keyword>
<evidence type="ECO:0000256" key="3">
    <source>
        <dbReference type="ARBA" id="ARBA00023136"/>
    </source>
</evidence>
<dbReference type="GO" id="GO:0007411">
    <property type="term" value="P:axon guidance"/>
    <property type="evidence" value="ECO:0000318"/>
    <property type="project" value="GO_Central"/>
</dbReference>
<evidence type="ECO:0000313" key="14">
    <source>
        <dbReference type="Proteomes" id="UP000008144"/>
    </source>
</evidence>
<dbReference type="PANTHER" id="PTHR11304">
    <property type="entry name" value="EPHRIN"/>
    <property type="match status" value="1"/>
</dbReference>
<feature type="chain" id="PRO_5010392907" evidence="10">
    <location>
        <begin position="26"/>
        <end position="359"/>
    </location>
</feature>
<evidence type="ECO:0000313" key="13">
    <source>
        <dbReference type="Ensembl" id="ENSCINP00000020132.3"/>
    </source>
</evidence>
<dbReference type="STRING" id="7719.ENSCINP00000020132"/>
<dbReference type="Ensembl" id="ENSCINT00000020132.3">
    <property type="protein sequence ID" value="ENSCINP00000020132.3"/>
    <property type="gene ID" value="ENSCING00000010012.3"/>
</dbReference>
<dbReference type="PANTHER" id="PTHR11304:SF29">
    <property type="entry name" value="EPHRIN"/>
    <property type="match status" value="1"/>
</dbReference>
<evidence type="ECO:0000256" key="7">
    <source>
        <dbReference type="RuleBase" id="RU004375"/>
    </source>
</evidence>
<dbReference type="Proteomes" id="UP000008144">
    <property type="component" value="Chromosome 1"/>
</dbReference>
<accession>Q4H3L8</accession>
<name>Q4H3L8_CIOIN</name>
<protein>
    <submittedName>
        <fullName evidence="12 13">Ephrin</fullName>
    </submittedName>
</protein>
<keyword evidence="4 6" id="KW-1015">Disulfide bond</keyword>
<proteinExistence type="evidence at transcript level"/>
<evidence type="ECO:0000256" key="9">
    <source>
        <dbReference type="SAM" id="Phobius"/>
    </source>
</evidence>
<dbReference type="GeneTree" id="ENSGT00940000165933"/>
<evidence type="ECO:0000256" key="6">
    <source>
        <dbReference type="PROSITE-ProRule" id="PRU00884"/>
    </source>
</evidence>
<dbReference type="OrthoDB" id="6250301at2759"/>
<evidence type="ECO:0000256" key="10">
    <source>
        <dbReference type="SAM" id="SignalP"/>
    </source>
</evidence>
<comment type="subcellular location">
    <subcellularLocation>
        <location evidence="1">Membrane</location>
    </subcellularLocation>
</comment>
<comment type="similarity">
    <text evidence="6 7">Belongs to the ephrin family.</text>
</comment>
<dbReference type="InterPro" id="IPR001799">
    <property type="entry name" value="Ephrin_RBD"/>
</dbReference>
<feature type="signal peptide" evidence="10">
    <location>
        <begin position="1"/>
        <end position="25"/>
    </location>
</feature>
<feature type="disulfide bond" evidence="6">
    <location>
        <begin position="64"/>
        <end position="104"/>
    </location>
</feature>
<dbReference type="CDD" id="cd02675">
    <property type="entry name" value="Ephrin_ectodomain"/>
    <property type="match status" value="1"/>
</dbReference>
<dbReference type="GO" id="GO:0005886">
    <property type="term" value="C:plasma membrane"/>
    <property type="evidence" value="ECO:0000318"/>
    <property type="project" value="GO_Central"/>
</dbReference>
<sequence length="359" mass="40363">MTTVKMDKLTIFVAALSIVIWGPESVTVEGKTREPIYWNSANPLWDSETRLINVAINDRLDIICPRRGRDEGEELFYYKLYLVSKEDFKRCNASNNDRRRLITCNVPDREKKYTFYFQEISPSPWGIEFQPDETYYVISTSDGTKSGIESLQGGVCTRMNMKLELRVHPEDTPIVDNRVMVDTTEHNLPKPHLPPKVTDRKPIIDPNPPTHYNPVVVPPGTPKNTPPQSINPVDPPVDPVAPTQSENSTSVGSNGLVIGVVLGACAVLFIVLLGFLGYKVYRRRRHMKKYQSPPMTPTRGATPLHQVTLLPISTPHGHHARIQSEHERHRTGTMSSHSERPPPSYNESFLDNGGPVVAV</sequence>
<dbReference type="Pfam" id="PF00812">
    <property type="entry name" value="Ephrin"/>
    <property type="match status" value="1"/>
</dbReference>
<evidence type="ECO:0000256" key="4">
    <source>
        <dbReference type="ARBA" id="ARBA00023157"/>
    </source>
</evidence>
<dbReference type="PROSITE" id="PS51551">
    <property type="entry name" value="EPHRIN_RBD_2"/>
    <property type="match status" value="1"/>
</dbReference>
<accession>A0A1W2VNS5</accession>
<reference evidence="12" key="4">
    <citation type="submission" date="2005-04" db="EMBL/GenBank/DDBJ databases">
        <title>Expressed genes in Ciona intestinalis.</title>
        <authorList>
            <person name="Satou Y."/>
        </authorList>
    </citation>
    <scope>NUCLEOTIDE SEQUENCE</scope>
</reference>
<dbReference type="EMBL" id="AB210404">
    <property type="protein sequence ID" value="BAE06409.1"/>
    <property type="molecule type" value="mRNA"/>
</dbReference>
<dbReference type="GeneID" id="778593"/>
<reference evidence="13" key="5">
    <citation type="journal article" date="2008" name="Genome Biol.">
        <title>Improved genome assembly and evidence-based global gene model set for the chordate Ciona intestinalis: new insight into intron and operon populations.</title>
        <authorList>
            <person name="Satou Y."/>
            <person name="Mineta K."/>
            <person name="Ogasawara M."/>
            <person name="Sasakura Y."/>
            <person name="Shoguchi E."/>
            <person name="Ueno K."/>
            <person name="Yamada L."/>
            <person name="Matsumoto J."/>
            <person name="Wasserscheid J."/>
            <person name="Dewar K."/>
            <person name="Wiley G.B."/>
            <person name="Macmil S.L."/>
            <person name="Roe B.A."/>
            <person name="Zeller R.W."/>
            <person name="Hastings K.E."/>
            <person name="Lemaire P."/>
            <person name="Lindquist E."/>
            <person name="Endo T."/>
            <person name="Hotta K."/>
            <person name="Inaba K."/>
        </authorList>
    </citation>
    <scope>NUCLEOTIDE SEQUENCE [LARGE SCALE GENOMIC DNA]</scope>
    <source>
        <strain evidence="13">wild type</strain>
    </source>
</reference>
<evidence type="ECO:0000259" key="11">
    <source>
        <dbReference type="PROSITE" id="PS51551"/>
    </source>
</evidence>
<dbReference type="GO" id="GO:0046875">
    <property type="term" value="F:ephrin receptor binding"/>
    <property type="evidence" value="ECO:0000318"/>
    <property type="project" value="GO_Central"/>
</dbReference>
<evidence type="ECO:0000256" key="2">
    <source>
        <dbReference type="ARBA" id="ARBA00022729"/>
    </source>
</evidence>
<keyword evidence="9" id="KW-1133">Transmembrane helix</keyword>
<keyword evidence="14" id="KW-1185">Reference proteome</keyword>
<dbReference type="SUPFAM" id="SSF49503">
    <property type="entry name" value="Cupredoxins"/>
    <property type="match status" value="1"/>
</dbReference>
<dbReference type="GO" id="GO:0048013">
    <property type="term" value="P:ephrin receptor signaling pathway"/>
    <property type="evidence" value="ECO:0000318"/>
    <property type="project" value="GO_Central"/>
</dbReference>
<feature type="transmembrane region" description="Helical" evidence="9">
    <location>
        <begin position="256"/>
        <end position="278"/>
    </location>
</feature>
<dbReference type="HOGENOM" id="CLU_760655_0_0_1"/>
<dbReference type="KEGG" id="cin:778593"/>
<dbReference type="Gene3D" id="2.60.40.420">
    <property type="entry name" value="Cupredoxins - blue copper proteins"/>
    <property type="match status" value="1"/>
</dbReference>
<evidence type="ECO:0000256" key="8">
    <source>
        <dbReference type="SAM" id="MobiDB-lite"/>
    </source>
</evidence>
<dbReference type="InterPro" id="IPR031328">
    <property type="entry name" value="Ephrin"/>
</dbReference>
<dbReference type="CDD" id="cd12087">
    <property type="entry name" value="TM_EGFR-like"/>
    <property type="match status" value="1"/>
</dbReference>
<comment type="caution">
    <text evidence="6">Lacks conserved residue(s) required for the propagation of feature annotation.</text>
</comment>
<keyword evidence="5" id="KW-0325">Glycoprotein</keyword>
<dbReference type="PRINTS" id="PR01347">
    <property type="entry name" value="EPHRIN"/>
</dbReference>
<gene>
    <name evidence="12" type="primary">Ci-EphrinB</name>
    <name evidence="13" type="synonym">ephrinb</name>
</gene>
<evidence type="ECO:0000313" key="12">
    <source>
        <dbReference type="EMBL" id="BAE06409.1"/>
    </source>
</evidence>
<feature type="region of interest" description="Disordered" evidence="8">
    <location>
        <begin position="216"/>
        <end position="250"/>
    </location>
</feature>
<keyword evidence="3 7" id="KW-0472">Membrane</keyword>
<dbReference type="InterPro" id="IPR008972">
    <property type="entry name" value="Cupredoxin"/>
</dbReference>
<dbReference type="AlphaFoldDB" id="Q4H3L8"/>
<dbReference type="OMA" id="IVIWGPE"/>
<dbReference type="EMBL" id="EAAA01000068">
    <property type="status" value="NOT_ANNOTATED_CDS"/>
    <property type="molecule type" value="Genomic_DNA"/>
</dbReference>
<feature type="domain" description="Ephrin RBD" evidence="11">
    <location>
        <begin position="31"/>
        <end position="167"/>
    </location>
</feature>
<evidence type="ECO:0000256" key="5">
    <source>
        <dbReference type="ARBA" id="ARBA00023180"/>
    </source>
</evidence>
<feature type="compositionally biased region" description="Pro residues" evidence="8">
    <location>
        <begin position="216"/>
        <end position="225"/>
    </location>
</feature>
<evidence type="ECO:0000256" key="1">
    <source>
        <dbReference type="ARBA" id="ARBA00004370"/>
    </source>
</evidence>
<reference evidence="14" key="1">
    <citation type="journal article" date="2002" name="Science">
        <title>The draft genome of Ciona intestinalis: insights into chordate and vertebrate origins.</title>
        <authorList>
            <person name="Dehal P."/>
            <person name="Satou Y."/>
            <person name="Campbell R.K."/>
            <person name="Chapman J."/>
            <person name="Degnan B."/>
            <person name="De Tomaso A."/>
            <person name="Davidson B."/>
            <person name="Di Gregorio A."/>
            <person name="Gelpke M."/>
            <person name="Goodstein D.M."/>
            <person name="Harafuji N."/>
            <person name="Hastings K.E."/>
            <person name="Ho I."/>
            <person name="Hotta K."/>
            <person name="Huang W."/>
            <person name="Kawashima T."/>
            <person name="Lemaire P."/>
            <person name="Martinez D."/>
            <person name="Meinertzhagen I.A."/>
            <person name="Necula S."/>
            <person name="Nonaka M."/>
            <person name="Putnam N."/>
            <person name="Rash S."/>
            <person name="Saiga H."/>
            <person name="Satake M."/>
            <person name="Terry A."/>
            <person name="Yamada L."/>
            <person name="Wang H.G."/>
            <person name="Awazu S."/>
            <person name="Azumi K."/>
            <person name="Boore J."/>
            <person name="Branno M."/>
            <person name="Chin-Bow S."/>
            <person name="DeSantis R."/>
            <person name="Doyle S."/>
            <person name="Francino P."/>
            <person name="Keys D.N."/>
            <person name="Haga S."/>
            <person name="Hayashi H."/>
            <person name="Hino K."/>
            <person name="Imai K.S."/>
            <person name="Inaba K."/>
            <person name="Kano S."/>
            <person name="Kobayashi K."/>
            <person name="Kobayashi M."/>
            <person name="Lee B.I."/>
            <person name="Makabe K.W."/>
            <person name="Manohar C."/>
            <person name="Matassi G."/>
            <person name="Medina M."/>
            <person name="Mochizuki Y."/>
            <person name="Mount S."/>
            <person name="Morishita T."/>
            <person name="Miura S."/>
            <person name="Nakayama A."/>
            <person name="Nishizaka S."/>
            <person name="Nomoto H."/>
            <person name="Ohta F."/>
            <person name="Oishi K."/>
            <person name="Rigoutsos I."/>
            <person name="Sano M."/>
            <person name="Sasaki A."/>
            <person name="Sasakura Y."/>
            <person name="Shoguchi E."/>
            <person name="Shin-i T."/>
            <person name="Spagnuolo A."/>
            <person name="Stainier D."/>
            <person name="Suzuki M.M."/>
            <person name="Tassy O."/>
            <person name="Takatori N."/>
            <person name="Tokuoka M."/>
            <person name="Yagi K."/>
            <person name="Yoshizaki F."/>
            <person name="Wada S."/>
            <person name="Zhang C."/>
            <person name="Hyatt P.D."/>
            <person name="Larimer F."/>
            <person name="Detter C."/>
            <person name="Doggett N."/>
            <person name="Glavina T."/>
            <person name="Hawkins T."/>
            <person name="Richardson P."/>
            <person name="Lucas S."/>
            <person name="Kohara Y."/>
            <person name="Levine M."/>
            <person name="Satoh N."/>
            <person name="Rokhsar D.S."/>
        </authorList>
    </citation>
    <scope>NUCLEOTIDE SEQUENCE [LARGE SCALE GENOMIC DNA]</scope>
</reference>
<dbReference type="CTD" id="778593"/>
<reference evidence="13" key="6">
    <citation type="submission" date="2025-05" db="UniProtKB">
        <authorList>
            <consortium name="Ensembl"/>
        </authorList>
    </citation>
    <scope>IDENTIFICATION</scope>
</reference>
<reference evidence="12" key="2">
    <citation type="journal article" date="2003" name="Dev. Genes Evol.">
        <title>Genomewide surveys of developmentally relevant genes in Ciona intestinalis.</title>
        <authorList>
            <person name="Satou Y."/>
            <person name="Satoh N."/>
        </authorList>
    </citation>
    <scope>NUCLEOTIDE SEQUENCE</scope>
</reference>